<evidence type="ECO:0000256" key="1">
    <source>
        <dbReference type="SAM" id="MobiDB-lite"/>
    </source>
</evidence>
<evidence type="ECO:0000313" key="3">
    <source>
        <dbReference type="Proteomes" id="UP000654947"/>
    </source>
</evidence>
<evidence type="ECO:0000313" key="2">
    <source>
        <dbReference type="EMBL" id="GHD30918.1"/>
    </source>
</evidence>
<proteinExistence type="predicted"/>
<sequence>MQMVIDVLCAYLRMPYTPRPDAPSEQPGQPVPPSASPTTVIDLSWLRSTEPDDVQREKQQAAREEHRRRVLEFASFREVRHTIIRIIGNHLRENTRWRGKDYDFTGAVFDGGHLVGAHFTGGRVPFNGAVFSGGTVDLSAASGACPGGLLEAMERGEQGVVGLPEHWRPANDENGQQEDPSASPDASDR</sequence>
<accession>A0A918XHG2</accession>
<dbReference type="Proteomes" id="UP000654947">
    <property type="component" value="Unassembled WGS sequence"/>
</dbReference>
<name>A0A918XHG2_9ACTN</name>
<keyword evidence="3" id="KW-1185">Reference proteome</keyword>
<feature type="region of interest" description="Disordered" evidence="1">
    <location>
        <begin position="158"/>
        <end position="189"/>
    </location>
</feature>
<reference evidence="2 3" key="1">
    <citation type="journal article" date="2014" name="Int. J. Syst. Evol. Microbiol.">
        <title>Complete genome sequence of Corynebacterium casei LMG S-19264T (=DSM 44701T), isolated from a smear-ripened cheese.</title>
        <authorList>
            <consortium name="US DOE Joint Genome Institute (JGI-PGF)"/>
            <person name="Walter F."/>
            <person name="Albersmeier A."/>
            <person name="Kalinowski J."/>
            <person name="Ruckert C."/>
        </authorList>
    </citation>
    <scope>NUCLEOTIDE SEQUENCE [LARGE SCALE GENOMIC DNA]</scope>
    <source>
        <strain evidence="2 3">KCTC 19473</strain>
    </source>
</reference>
<comment type="caution">
    <text evidence="2">The sequence shown here is derived from an EMBL/GenBank/DDBJ whole genome shotgun (WGS) entry which is preliminary data.</text>
</comment>
<dbReference type="EMBL" id="BMXL01000019">
    <property type="protein sequence ID" value="GHD30918.1"/>
    <property type="molecule type" value="Genomic_DNA"/>
</dbReference>
<gene>
    <name evidence="2" type="ORF">GCM10007147_33150</name>
</gene>
<dbReference type="AlphaFoldDB" id="A0A918XHG2"/>
<organism evidence="2 3">
    <name type="scientific">Nocardiopsis kunsanensis</name>
    <dbReference type="NCBI Taxonomy" id="141693"/>
    <lineage>
        <taxon>Bacteria</taxon>
        <taxon>Bacillati</taxon>
        <taxon>Actinomycetota</taxon>
        <taxon>Actinomycetes</taxon>
        <taxon>Streptosporangiales</taxon>
        <taxon>Nocardiopsidaceae</taxon>
        <taxon>Nocardiopsis</taxon>
    </lineage>
</organism>
<protein>
    <submittedName>
        <fullName evidence="2">Uncharacterized protein</fullName>
    </submittedName>
</protein>